<keyword evidence="2" id="KW-1185">Reference proteome</keyword>
<gene>
    <name evidence="1" type="ORF">PCOR1329_LOCUS63359</name>
</gene>
<comment type="caution">
    <text evidence="1">The sequence shown here is derived from an EMBL/GenBank/DDBJ whole genome shotgun (WGS) entry which is preliminary data.</text>
</comment>
<dbReference type="Proteomes" id="UP001189429">
    <property type="component" value="Unassembled WGS sequence"/>
</dbReference>
<reference evidence="1" key="1">
    <citation type="submission" date="2023-10" db="EMBL/GenBank/DDBJ databases">
        <authorList>
            <person name="Chen Y."/>
            <person name="Shah S."/>
            <person name="Dougan E. K."/>
            <person name="Thang M."/>
            <person name="Chan C."/>
        </authorList>
    </citation>
    <scope>NUCLEOTIDE SEQUENCE [LARGE SCALE GENOMIC DNA]</scope>
</reference>
<proteinExistence type="predicted"/>
<sequence length="129" mass="14851">MRKQEGGMLTLDVEGKWRMNRKMDNKMRKEEELPQQQCSGAPTITRRCNITVSVDNVEMFKRDLPPLNVDVDLDDLAVANGDKDWPVLILVLLRNHREKLAADLATRVRVAHEIVIEFDARLFLELLLG</sequence>
<dbReference type="EMBL" id="CAUYUJ010018042">
    <property type="protein sequence ID" value="CAK0880128.1"/>
    <property type="molecule type" value="Genomic_DNA"/>
</dbReference>
<organism evidence="1 2">
    <name type="scientific">Prorocentrum cordatum</name>
    <dbReference type="NCBI Taxonomy" id="2364126"/>
    <lineage>
        <taxon>Eukaryota</taxon>
        <taxon>Sar</taxon>
        <taxon>Alveolata</taxon>
        <taxon>Dinophyceae</taxon>
        <taxon>Prorocentrales</taxon>
        <taxon>Prorocentraceae</taxon>
        <taxon>Prorocentrum</taxon>
    </lineage>
</organism>
<evidence type="ECO:0000313" key="1">
    <source>
        <dbReference type="EMBL" id="CAK0880128.1"/>
    </source>
</evidence>
<accession>A0ABN9W277</accession>
<protein>
    <submittedName>
        <fullName evidence="1">Uncharacterized protein</fullName>
    </submittedName>
</protein>
<evidence type="ECO:0000313" key="2">
    <source>
        <dbReference type="Proteomes" id="UP001189429"/>
    </source>
</evidence>
<name>A0ABN9W277_9DINO</name>